<name>A0A371NRN3_9MICO</name>
<dbReference type="Pfam" id="PF19850">
    <property type="entry name" value="DUF6325"/>
    <property type="match status" value="1"/>
</dbReference>
<dbReference type="OrthoDB" id="4464342at2"/>
<evidence type="ECO:0000313" key="1">
    <source>
        <dbReference type="EMBL" id="REJ04828.1"/>
    </source>
</evidence>
<gene>
    <name evidence="1" type="ORF">DY023_13020</name>
</gene>
<accession>A0A371NRN3</accession>
<comment type="caution">
    <text evidence="1">The sequence shown here is derived from an EMBL/GenBank/DDBJ whole genome shotgun (WGS) entry which is preliminary data.</text>
</comment>
<evidence type="ECO:0000313" key="2">
    <source>
        <dbReference type="Proteomes" id="UP000262172"/>
    </source>
</evidence>
<dbReference type="Proteomes" id="UP000262172">
    <property type="component" value="Unassembled WGS sequence"/>
</dbReference>
<evidence type="ECO:0008006" key="3">
    <source>
        <dbReference type="Google" id="ProtNLM"/>
    </source>
</evidence>
<keyword evidence="2" id="KW-1185">Reference proteome</keyword>
<proteinExistence type="predicted"/>
<dbReference type="InterPro" id="IPR046288">
    <property type="entry name" value="DUF6325"/>
</dbReference>
<sequence length="145" mass="15062">MQDLEYGPVEFVLATYDAAASPAGIIDAVLELADAGTVRLLDLVDVARGEDGTLRFVEIDESSISFGELDLAEQGLVTEEDLNDLGDRLPPGSAALLLAVELTWAKHLASQFVAAGGEVIDSIRIPAAIVNEALAAGGELDGVEA</sequence>
<dbReference type="AlphaFoldDB" id="A0A371NRN3"/>
<reference evidence="1 2" key="1">
    <citation type="submission" date="2018-08" db="EMBL/GenBank/DDBJ databases">
        <title>Isolation, diversity and antifungal activity of Actinobacteria from cow dung.</title>
        <authorList>
            <person name="Ling L."/>
        </authorList>
    </citation>
    <scope>NUCLEOTIDE SEQUENCE [LARGE SCALE GENOMIC DNA]</scope>
    <source>
        <strain evidence="1 2">NEAU-LLE</strain>
    </source>
</reference>
<protein>
    <recommendedName>
        <fullName evidence="3">DUF1269 domain-containing protein</fullName>
    </recommendedName>
</protein>
<dbReference type="RefSeq" id="WP_116242766.1">
    <property type="nucleotide sequence ID" value="NZ_QUAB01000045.1"/>
</dbReference>
<dbReference type="EMBL" id="QUAB01000045">
    <property type="protein sequence ID" value="REJ04828.1"/>
    <property type="molecule type" value="Genomic_DNA"/>
</dbReference>
<organism evidence="1 2">
    <name type="scientific">Microbacterium bovistercoris</name>
    <dbReference type="NCBI Taxonomy" id="2293570"/>
    <lineage>
        <taxon>Bacteria</taxon>
        <taxon>Bacillati</taxon>
        <taxon>Actinomycetota</taxon>
        <taxon>Actinomycetes</taxon>
        <taxon>Micrococcales</taxon>
        <taxon>Microbacteriaceae</taxon>
        <taxon>Microbacterium</taxon>
    </lineage>
</organism>